<sequence length="448" mass="47678">MRWRRLRRGGRGNEGGAMSNLLRTGLNAGEAGPMTVVGGEGVYFHLADGRRLIDGSNTGGGLGHRHPAMVEAIRRAADTPVVNEGWTWVGREQAADDLMAIAFKGEEDWVGAVRFCISGSEANDMALSLCQALTQRSALATRERAYHGLTGLSRSMTVQPQWHGGLAVHAGGSQRPSPMAPVRILPAPDGAIYGAPANNPPPSECLADATRLLSDTAATIIDYTQGGIYYDGAYQDEVARCARAAGSYWIADEVVTGAGRAGRWFAFQGAASRPDIVTLGKSLGGGAAAVAAVVVSKAIVERLKGTSWQNYGTLRGHPISMAAVSAYLKVVTEEKILEHVRSLEKLFTRRLLGIAQKHPSVQRVAGQGLHWTVELHGPDWRTWHADTSEVPIASRVATRALEAGAVIGTSGEQTSLFLAPPLVISEHEAERLLDALDHGLDIADEVHG</sequence>
<accession>A0A5S4YXI7</accession>
<keyword evidence="5" id="KW-0808">Transferase</keyword>
<dbReference type="InterPro" id="IPR015422">
    <property type="entry name" value="PyrdxlP-dep_Trfase_small"/>
</dbReference>
<protein>
    <submittedName>
        <fullName evidence="5">Aminotransferase class III-fold pyridoxal phosphate-dependent enzyme</fullName>
    </submittedName>
</protein>
<gene>
    <name evidence="5" type="ORF">FXV83_04810</name>
</gene>
<dbReference type="InterPro" id="IPR015424">
    <property type="entry name" value="PyrdxlP-dep_Trfase"/>
</dbReference>
<dbReference type="PANTHER" id="PTHR43094">
    <property type="entry name" value="AMINOTRANSFERASE"/>
    <property type="match status" value="1"/>
</dbReference>
<dbReference type="AlphaFoldDB" id="A0A5S4YXI7"/>
<evidence type="ECO:0000256" key="3">
    <source>
        <dbReference type="ARBA" id="ARBA00022898"/>
    </source>
</evidence>
<dbReference type="GO" id="GO:0008483">
    <property type="term" value="F:transaminase activity"/>
    <property type="evidence" value="ECO:0007669"/>
    <property type="project" value="UniProtKB-KW"/>
</dbReference>
<dbReference type="InterPro" id="IPR049704">
    <property type="entry name" value="Aminotrans_3_PPA_site"/>
</dbReference>
<keyword evidence="5" id="KW-0032">Aminotransferase</keyword>
<keyword evidence="6" id="KW-1185">Reference proteome</keyword>
<evidence type="ECO:0000256" key="4">
    <source>
        <dbReference type="RuleBase" id="RU003560"/>
    </source>
</evidence>
<reference evidence="5 6" key="1">
    <citation type="submission" date="2019-08" db="EMBL/GenBank/DDBJ databases">
        <title>Bradyrhizobium hipponensis sp. nov., a rhizobium isolated from a Lupinus angustifolius root nodule in Tunisia.</title>
        <authorList>
            <person name="Off K."/>
            <person name="Rejili M."/>
            <person name="Mars M."/>
            <person name="Brachmann A."/>
            <person name="Marin M."/>
        </authorList>
    </citation>
    <scope>NUCLEOTIDE SEQUENCE [LARGE SCALE GENOMIC DNA]</scope>
    <source>
        <strain evidence="6">aSej3</strain>
    </source>
</reference>
<comment type="cofactor">
    <cofactor evidence="1">
        <name>pyridoxal 5'-phosphate</name>
        <dbReference type="ChEBI" id="CHEBI:597326"/>
    </cofactor>
</comment>
<evidence type="ECO:0000256" key="2">
    <source>
        <dbReference type="ARBA" id="ARBA00008954"/>
    </source>
</evidence>
<dbReference type="InterPro" id="IPR001917">
    <property type="entry name" value="Aminotrans_II_pyridoxalP_BS"/>
</dbReference>
<dbReference type="Gene3D" id="3.90.1150.10">
    <property type="entry name" value="Aspartate Aminotransferase, domain 1"/>
    <property type="match status" value="1"/>
</dbReference>
<proteinExistence type="inferred from homology"/>
<dbReference type="SUPFAM" id="SSF53383">
    <property type="entry name" value="PLP-dependent transferases"/>
    <property type="match status" value="1"/>
</dbReference>
<comment type="caution">
    <text evidence="5">The sequence shown here is derived from an EMBL/GenBank/DDBJ whole genome shotgun (WGS) entry which is preliminary data.</text>
</comment>
<dbReference type="EMBL" id="VSTH01000015">
    <property type="protein sequence ID" value="TYO67719.1"/>
    <property type="molecule type" value="Genomic_DNA"/>
</dbReference>
<keyword evidence="3 4" id="KW-0663">Pyridoxal phosphate</keyword>
<dbReference type="PROSITE" id="PS00600">
    <property type="entry name" value="AA_TRANSFER_CLASS_3"/>
    <property type="match status" value="1"/>
</dbReference>
<dbReference type="Gene3D" id="3.40.640.10">
    <property type="entry name" value="Type I PLP-dependent aspartate aminotransferase-like (Major domain)"/>
    <property type="match status" value="1"/>
</dbReference>
<name>A0A5S4YXI7_9BRAD</name>
<comment type="similarity">
    <text evidence="2 4">Belongs to the class-III pyridoxal-phosphate-dependent aminotransferase family.</text>
</comment>
<evidence type="ECO:0000313" key="6">
    <source>
        <dbReference type="Proteomes" id="UP000324797"/>
    </source>
</evidence>
<evidence type="ECO:0000313" key="5">
    <source>
        <dbReference type="EMBL" id="TYO67719.1"/>
    </source>
</evidence>
<dbReference type="InterPro" id="IPR005814">
    <property type="entry name" value="Aminotrans_3"/>
</dbReference>
<evidence type="ECO:0000256" key="1">
    <source>
        <dbReference type="ARBA" id="ARBA00001933"/>
    </source>
</evidence>
<dbReference type="Proteomes" id="UP000324797">
    <property type="component" value="Unassembled WGS sequence"/>
</dbReference>
<dbReference type="InterPro" id="IPR015421">
    <property type="entry name" value="PyrdxlP-dep_Trfase_major"/>
</dbReference>
<organism evidence="5 6">
    <name type="scientific">Bradyrhizobium hipponense</name>
    <dbReference type="NCBI Taxonomy" id="2605638"/>
    <lineage>
        <taxon>Bacteria</taxon>
        <taxon>Pseudomonadati</taxon>
        <taxon>Pseudomonadota</taxon>
        <taxon>Alphaproteobacteria</taxon>
        <taxon>Hyphomicrobiales</taxon>
        <taxon>Nitrobacteraceae</taxon>
        <taxon>Bradyrhizobium</taxon>
    </lineage>
</organism>
<dbReference type="PROSITE" id="PS00599">
    <property type="entry name" value="AA_TRANSFER_CLASS_2"/>
    <property type="match status" value="1"/>
</dbReference>
<dbReference type="GO" id="GO:0030170">
    <property type="term" value="F:pyridoxal phosphate binding"/>
    <property type="evidence" value="ECO:0007669"/>
    <property type="project" value="InterPro"/>
</dbReference>
<dbReference type="PANTHER" id="PTHR43094:SF1">
    <property type="entry name" value="AMINOTRANSFERASE CLASS-III"/>
    <property type="match status" value="1"/>
</dbReference>
<dbReference type="Pfam" id="PF00202">
    <property type="entry name" value="Aminotran_3"/>
    <property type="match status" value="1"/>
</dbReference>